<dbReference type="InterPro" id="IPR000109">
    <property type="entry name" value="POT_fam"/>
</dbReference>
<accession>A0A5C7ITL2</accession>
<feature type="transmembrane region" description="Helical" evidence="6">
    <location>
        <begin position="400"/>
        <end position="423"/>
    </location>
</feature>
<feature type="transmembrane region" description="Helical" evidence="6">
    <location>
        <begin position="661"/>
        <end position="681"/>
    </location>
</feature>
<gene>
    <name evidence="8" type="ORF">EZV62_001058</name>
</gene>
<comment type="subcellular location">
    <subcellularLocation>
        <location evidence="1">Membrane</location>
        <topology evidence="1">Multi-pass membrane protein</topology>
    </subcellularLocation>
</comment>
<feature type="transmembrane region" description="Helical" evidence="6">
    <location>
        <begin position="550"/>
        <end position="570"/>
    </location>
</feature>
<evidence type="ECO:0000313" key="8">
    <source>
        <dbReference type="EMBL" id="TXG72479.1"/>
    </source>
</evidence>
<protein>
    <recommendedName>
        <fullName evidence="7">RNase H type-1 domain-containing protein</fullName>
    </recommendedName>
</protein>
<feature type="transmembrane region" description="Helical" evidence="6">
    <location>
        <begin position="377"/>
        <end position="394"/>
    </location>
</feature>
<keyword evidence="3 6" id="KW-0812">Transmembrane</keyword>
<keyword evidence="5 6" id="KW-0472">Membrane</keyword>
<dbReference type="GO" id="GO:0016020">
    <property type="term" value="C:membrane"/>
    <property type="evidence" value="ECO:0007669"/>
    <property type="project" value="UniProtKB-SubCell"/>
</dbReference>
<evidence type="ECO:0000259" key="7">
    <source>
        <dbReference type="Pfam" id="PF13456"/>
    </source>
</evidence>
<keyword evidence="9" id="KW-1185">Reference proteome</keyword>
<dbReference type="Gene3D" id="3.30.420.10">
    <property type="entry name" value="Ribonuclease H-like superfamily/Ribonuclease H"/>
    <property type="match status" value="1"/>
</dbReference>
<name>A0A5C7ITL2_9ROSI</name>
<dbReference type="Pfam" id="PF00854">
    <property type="entry name" value="PTR2"/>
    <property type="match status" value="1"/>
</dbReference>
<dbReference type="InterPro" id="IPR002156">
    <property type="entry name" value="RNaseH_domain"/>
</dbReference>
<evidence type="ECO:0000256" key="5">
    <source>
        <dbReference type="ARBA" id="ARBA00023136"/>
    </source>
</evidence>
<dbReference type="Pfam" id="PF13456">
    <property type="entry name" value="RVT_3"/>
    <property type="match status" value="1"/>
</dbReference>
<dbReference type="AlphaFoldDB" id="A0A5C7ITL2"/>
<keyword evidence="4 6" id="KW-1133">Transmembrane helix</keyword>
<dbReference type="GO" id="GO:0022857">
    <property type="term" value="F:transmembrane transporter activity"/>
    <property type="evidence" value="ECO:0007669"/>
    <property type="project" value="InterPro"/>
</dbReference>
<evidence type="ECO:0000313" key="9">
    <source>
        <dbReference type="Proteomes" id="UP000323000"/>
    </source>
</evidence>
<evidence type="ECO:0000256" key="6">
    <source>
        <dbReference type="SAM" id="Phobius"/>
    </source>
</evidence>
<feature type="domain" description="RNase H type-1" evidence="7">
    <location>
        <begin position="66"/>
        <end position="187"/>
    </location>
</feature>
<feature type="transmembrane region" description="Helical" evidence="6">
    <location>
        <begin position="518"/>
        <end position="538"/>
    </location>
</feature>
<evidence type="ECO:0000256" key="4">
    <source>
        <dbReference type="ARBA" id="ARBA00022989"/>
    </source>
</evidence>
<dbReference type="InterPro" id="IPR036259">
    <property type="entry name" value="MFS_trans_sf"/>
</dbReference>
<evidence type="ECO:0000256" key="1">
    <source>
        <dbReference type="ARBA" id="ARBA00004141"/>
    </source>
</evidence>
<feature type="transmembrane region" description="Helical" evidence="6">
    <location>
        <begin position="590"/>
        <end position="611"/>
    </location>
</feature>
<sequence length="729" mass="82624">MWWRVWHRRNRFLHHKEVFPVSDIWDWANVFIDDFRVANFVETKKQLVVSPPPKWSPPHVGCFKINSDAATRDRDGRSGVGCVIRDSDGYVRASLCQGFDVCYPPQVAETLAILHGCRLAAELGLLPTVLESDALSVVEAVRLKSMPLSEVGVVIQDILEIFTSFPVFSICFVPRLANKVVHGLARLAVGHVGRFVWVNDCPLAVESLVLGDSQEPIKYDLVKAARFANILEAVTVSLVIIVSYMSDALFSNLKILTCSVFSTILSKPTILLQGLLLFTLNLKLWGNHESLYIIGILLLAVGEAGSRPLLKEFLGDQLKRHKLDTNTDNQDGVEAHVEVRSEDPIEHHVGNRVDSRAKEDPEEDDQVDDQVKAQKRVWLIFAWVSSVIATFVISNYSWEIIFISSTSLLSGTFILFLFGIYFYHSKEFHGDGSSLFNFIPVIKTSLLKWHLNYPSSPSHFFHNNGNQLHLSPQVKFLRWLDKAAIIESSTLLPEEQKHAGRLCTVTQVEDSKLLLKMIPMWTTFFVVGMVGMTGDTFSSEQGKNLDLTDFTFYIVFFLKPISQVTISIFYNKLLNSKRASKAQLKLGKIVRIWSGMVLSTIFCAVAWRVEVHRLQTVNLKRNMSIFWLAPQYCLLGLMQGTATDGLNEFMTGELPKSLKNYASAMNGFVVDGIGSFLSILYVHANRKLFSTTMNESRLDKYYFRLLILSFLNMCYYYPISTIYRPIHYL</sequence>
<dbReference type="CDD" id="cd06222">
    <property type="entry name" value="RNase_H_like"/>
    <property type="match status" value="1"/>
</dbReference>
<feature type="transmembrane region" description="Helical" evidence="6">
    <location>
        <begin position="227"/>
        <end position="246"/>
    </location>
</feature>
<dbReference type="Gene3D" id="1.20.1250.20">
    <property type="entry name" value="MFS general substrate transporter like domains"/>
    <property type="match status" value="1"/>
</dbReference>
<dbReference type="InterPro" id="IPR012337">
    <property type="entry name" value="RNaseH-like_sf"/>
</dbReference>
<dbReference type="InterPro" id="IPR044730">
    <property type="entry name" value="RNase_H-like_dom_plant"/>
</dbReference>
<dbReference type="GO" id="GO:0004523">
    <property type="term" value="F:RNA-DNA hybrid ribonuclease activity"/>
    <property type="evidence" value="ECO:0007669"/>
    <property type="project" value="InterPro"/>
</dbReference>
<dbReference type="EMBL" id="VAHF01000001">
    <property type="protein sequence ID" value="TXG72479.1"/>
    <property type="molecule type" value="Genomic_DNA"/>
</dbReference>
<reference evidence="9" key="1">
    <citation type="journal article" date="2019" name="Gigascience">
        <title>De novo genome assembly of the endangered Acer yangbiense, a plant species with extremely small populations endemic to Yunnan Province, China.</title>
        <authorList>
            <person name="Yang J."/>
            <person name="Wariss H.M."/>
            <person name="Tao L."/>
            <person name="Zhang R."/>
            <person name="Yun Q."/>
            <person name="Hollingsworth P."/>
            <person name="Dao Z."/>
            <person name="Luo G."/>
            <person name="Guo H."/>
            <person name="Ma Y."/>
            <person name="Sun W."/>
        </authorList>
    </citation>
    <scope>NUCLEOTIDE SEQUENCE [LARGE SCALE GENOMIC DNA]</scope>
    <source>
        <strain evidence="9">cv. Malutang</strain>
    </source>
</reference>
<evidence type="ECO:0000256" key="3">
    <source>
        <dbReference type="ARBA" id="ARBA00022692"/>
    </source>
</evidence>
<dbReference type="PANTHER" id="PTHR11654">
    <property type="entry name" value="OLIGOPEPTIDE TRANSPORTER-RELATED"/>
    <property type="match status" value="1"/>
</dbReference>
<dbReference type="SUPFAM" id="SSF53098">
    <property type="entry name" value="Ribonuclease H-like"/>
    <property type="match status" value="1"/>
</dbReference>
<comment type="similarity">
    <text evidence="2">Belongs to the major facilitator superfamily. Proton-dependent oligopeptide transporter (POT/PTR) (TC 2.A.17) family.</text>
</comment>
<proteinExistence type="inferred from homology"/>
<dbReference type="Proteomes" id="UP000323000">
    <property type="component" value="Chromosome 1"/>
</dbReference>
<organism evidence="8 9">
    <name type="scientific">Acer yangbiense</name>
    <dbReference type="NCBI Taxonomy" id="1000413"/>
    <lineage>
        <taxon>Eukaryota</taxon>
        <taxon>Viridiplantae</taxon>
        <taxon>Streptophyta</taxon>
        <taxon>Embryophyta</taxon>
        <taxon>Tracheophyta</taxon>
        <taxon>Spermatophyta</taxon>
        <taxon>Magnoliopsida</taxon>
        <taxon>eudicotyledons</taxon>
        <taxon>Gunneridae</taxon>
        <taxon>Pentapetalae</taxon>
        <taxon>rosids</taxon>
        <taxon>malvids</taxon>
        <taxon>Sapindales</taxon>
        <taxon>Sapindaceae</taxon>
        <taxon>Hippocastanoideae</taxon>
        <taxon>Acereae</taxon>
        <taxon>Acer</taxon>
    </lineage>
</organism>
<dbReference type="OrthoDB" id="975446at2759"/>
<evidence type="ECO:0000256" key="2">
    <source>
        <dbReference type="ARBA" id="ARBA00005982"/>
    </source>
</evidence>
<comment type="caution">
    <text evidence="8">The sequence shown here is derived from an EMBL/GenBank/DDBJ whole genome shotgun (WGS) entry which is preliminary data.</text>
</comment>
<dbReference type="SUPFAM" id="SSF103473">
    <property type="entry name" value="MFS general substrate transporter"/>
    <property type="match status" value="1"/>
</dbReference>
<dbReference type="InterPro" id="IPR036397">
    <property type="entry name" value="RNaseH_sf"/>
</dbReference>
<feature type="transmembrane region" description="Helical" evidence="6">
    <location>
        <begin position="701"/>
        <end position="719"/>
    </location>
</feature>
<dbReference type="GO" id="GO:0003676">
    <property type="term" value="F:nucleic acid binding"/>
    <property type="evidence" value="ECO:0007669"/>
    <property type="project" value="InterPro"/>
</dbReference>